<proteinExistence type="predicted"/>
<accession>A0ACC0BE56</accession>
<dbReference type="EMBL" id="CM044703">
    <property type="protein sequence ID" value="KAI5670853.1"/>
    <property type="molecule type" value="Genomic_DNA"/>
</dbReference>
<name>A0ACC0BE56_CATRO</name>
<reference evidence="2" key="1">
    <citation type="journal article" date="2023" name="Nat. Plants">
        <title>Single-cell RNA sequencing provides a high-resolution roadmap for understanding the multicellular compartmentation of specialized metabolism.</title>
        <authorList>
            <person name="Sun S."/>
            <person name="Shen X."/>
            <person name="Li Y."/>
            <person name="Li Y."/>
            <person name="Wang S."/>
            <person name="Li R."/>
            <person name="Zhang H."/>
            <person name="Shen G."/>
            <person name="Guo B."/>
            <person name="Wei J."/>
            <person name="Xu J."/>
            <person name="St-Pierre B."/>
            <person name="Chen S."/>
            <person name="Sun C."/>
        </authorList>
    </citation>
    <scope>NUCLEOTIDE SEQUENCE [LARGE SCALE GENOMIC DNA]</scope>
</reference>
<sequence length="1273" mass="143166">MGSSSPLQNSCFSLKEIKPSTASLKTFKNPSHQTRYQGMEVNSLNQQSTSGEIHVIVGPMFAGKTTTTLIKRMKIECSNGSFQAKDMKNLHYIDETLKDLCLSGRLAEAIGMLCGAEVQFETETYSILLQECIFRKDYRKGKRIHWQMVIVGFVPNEYVHVKLLILYAKAGDLYTAQFLFDKLHTKGLVSWNAMIAGYVQKGFEKVGLSFYHEMRKCGLRPDQYTFASVFRACASLAILEQGKQAHALWIKSQISGNLVVNSALMDMYFKCSSLSDGHLVFDKSLDRNVVSWSALISGYGLHGRVVEVMESFHRMVNEGFRPNHVTFLAVLSACSYAGLVNEGWNYFSSIMRDYGVQPEGKHYAAMVDLLGRAGRLQDAYEFIKGSPCKEHPVLWGALIGACKMHGNVDMVKLAAENYFQLERENAGKYVVLSNAYASFGLWDNVAKVRTLMKESGVKKEPGYSMIEFQKEVHFFYMENNTHRQIEQILELIKDLSYILKDSGMTSFGGSKSQVIDFIYVPCSRNFPLIKSNKGNRYGLESVGIHNGEKSPCWALANLSSFRRRIGLEEYDKRSRPSLLWIGAVQGICSVTNGKGNGSESENEWENLLKPFDLKQLRKALNKITPYQLNKLLALPIDVPTSMELFRKAGSQEGYFFTFDVYFTLIDKVGAAREFKLLDELLMQMKEERHVFRESLFIMIMKHYGRAGLPGQATRLLLDMRSTFSCEPSFKCYNVVLGILVDGNCPKVAVNVFYEMLNKGVSPNVCSFARVIKALCMTNDVDSACSLLRDMTKHGCVPNSVVYQTLIHAFSKANRVDEALTLLEEMFLMGCAPDVNTFNDVIIGLCHTSRIHEAAKLVDRMLVRGFAPDSITFGVLIHGLCRKGQVEQARELLNRVPNPNVVLFNTLIKAYLMGGHFDEAKAVKGMMSNAGCEPDIYTYNIVIHGLCKRGNLASAGEVLREMWLMDCKPNLITYSTLIYGFCKEGRSTEAIDVLREMSAKGLQLNTVGYNSLISALCKDRKIQEALEMFRDMSNRGYKPDIYTFNTLISGLCKVDKIDEALQMYRDMFLEGVIVNTVTYNTLIQAFMRKGATQEALKLVNEMLFRGCTLDHITYNSLLQGFCKDGAVEKALGLFAEMTRKGLSINCVSCNILINGLCKTGKVHNALEFLREMIYRGFTPDIITYNSLINGLCKLGCLLEALDLFDKLQSEGIHPDTITYNSLISSCCRKGMLNDAYILLNRGVASGFIPSDVTWHILVRNFLKRGNNEDNQMFI</sequence>
<gene>
    <name evidence="1" type="ORF">M9H77_11217</name>
</gene>
<organism evidence="1 2">
    <name type="scientific">Catharanthus roseus</name>
    <name type="common">Madagascar periwinkle</name>
    <name type="synonym">Vinca rosea</name>
    <dbReference type="NCBI Taxonomy" id="4058"/>
    <lineage>
        <taxon>Eukaryota</taxon>
        <taxon>Viridiplantae</taxon>
        <taxon>Streptophyta</taxon>
        <taxon>Embryophyta</taxon>
        <taxon>Tracheophyta</taxon>
        <taxon>Spermatophyta</taxon>
        <taxon>Magnoliopsida</taxon>
        <taxon>eudicotyledons</taxon>
        <taxon>Gunneridae</taxon>
        <taxon>Pentapetalae</taxon>
        <taxon>asterids</taxon>
        <taxon>lamiids</taxon>
        <taxon>Gentianales</taxon>
        <taxon>Apocynaceae</taxon>
        <taxon>Rauvolfioideae</taxon>
        <taxon>Vinceae</taxon>
        <taxon>Catharanthinae</taxon>
        <taxon>Catharanthus</taxon>
    </lineage>
</organism>
<evidence type="ECO:0000313" key="1">
    <source>
        <dbReference type="EMBL" id="KAI5670853.1"/>
    </source>
</evidence>
<comment type="caution">
    <text evidence="1">The sequence shown here is derived from an EMBL/GenBank/DDBJ whole genome shotgun (WGS) entry which is preliminary data.</text>
</comment>
<keyword evidence="2" id="KW-1185">Reference proteome</keyword>
<dbReference type="Proteomes" id="UP001060085">
    <property type="component" value="Linkage Group LG03"/>
</dbReference>
<evidence type="ECO:0000313" key="2">
    <source>
        <dbReference type="Proteomes" id="UP001060085"/>
    </source>
</evidence>
<protein>
    <submittedName>
        <fullName evidence="1">Uncharacterized protein</fullName>
    </submittedName>
</protein>